<keyword evidence="3" id="KW-1185">Reference proteome</keyword>
<evidence type="ECO:0000256" key="1">
    <source>
        <dbReference type="SAM" id="MobiDB-lite"/>
    </source>
</evidence>
<evidence type="ECO:0000313" key="2">
    <source>
        <dbReference type="EMBL" id="CAF2921077.1"/>
    </source>
</evidence>
<feature type="compositionally biased region" description="Polar residues" evidence="1">
    <location>
        <begin position="90"/>
        <end position="101"/>
    </location>
</feature>
<reference evidence="2" key="1">
    <citation type="submission" date="2021-02" db="EMBL/GenBank/DDBJ databases">
        <authorList>
            <person name="Bekaert M."/>
        </authorList>
    </citation>
    <scope>NUCLEOTIDE SEQUENCE</scope>
    <source>
        <strain evidence="2">IoA-00</strain>
    </source>
</reference>
<dbReference type="AlphaFoldDB" id="A0A7R8CSX6"/>
<sequence length="146" mass="16182">MTVLDTFLAVKKPSIEYPQPRKEITDLTPFQPERDLLWSKNSIPPIEKTQIFGSENTASSAAEHTVAKTKQDRGRRQSYKVNKIDPASDKQPSTLPHNPTSVPELLPTSICSLNGTKERDGQEGSQGTVNEVLKAPSTNNTIFYTN</sequence>
<evidence type="ECO:0000313" key="3">
    <source>
        <dbReference type="Proteomes" id="UP000675881"/>
    </source>
</evidence>
<feature type="compositionally biased region" description="Polar residues" evidence="1">
    <location>
        <begin position="51"/>
        <end position="62"/>
    </location>
</feature>
<proteinExistence type="predicted"/>
<organism evidence="2 3">
    <name type="scientific">Lepeophtheirus salmonis</name>
    <name type="common">Salmon louse</name>
    <name type="synonym">Caligus salmonis</name>
    <dbReference type="NCBI Taxonomy" id="72036"/>
    <lineage>
        <taxon>Eukaryota</taxon>
        <taxon>Metazoa</taxon>
        <taxon>Ecdysozoa</taxon>
        <taxon>Arthropoda</taxon>
        <taxon>Crustacea</taxon>
        <taxon>Multicrustacea</taxon>
        <taxon>Hexanauplia</taxon>
        <taxon>Copepoda</taxon>
        <taxon>Siphonostomatoida</taxon>
        <taxon>Caligidae</taxon>
        <taxon>Lepeophtheirus</taxon>
    </lineage>
</organism>
<accession>A0A7R8CSX6</accession>
<feature type="region of interest" description="Disordered" evidence="1">
    <location>
        <begin position="50"/>
        <end position="128"/>
    </location>
</feature>
<dbReference type="EMBL" id="HG994583">
    <property type="protein sequence ID" value="CAF2921077.1"/>
    <property type="molecule type" value="Genomic_DNA"/>
</dbReference>
<name>A0A7R8CSX6_LEPSM</name>
<gene>
    <name evidence="2" type="ORF">LSAA_8306</name>
</gene>
<dbReference type="Proteomes" id="UP000675881">
    <property type="component" value="Chromosome 4"/>
</dbReference>
<protein>
    <submittedName>
        <fullName evidence="2">(salmon louse) hypothetical protein</fullName>
    </submittedName>
</protein>
<feature type="compositionally biased region" description="Basic and acidic residues" evidence="1">
    <location>
        <begin position="65"/>
        <end position="75"/>
    </location>
</feature>